<dbReference type="AlphaFoldDB" id="A0A4P2VGP5"/>
<evidence type="ECO:0000313" key="2">
    <source>
        <dbReference type="EMBL" id="BBE42613.1"/>
    </source>
</evidence>
<protein>
    <submittedName>
        <fullName evidence="2">Methyltransferase TM1293</fullName>
    </submittedName>
</protein>
<dbReference type="KEGG" id="ccai:NAS2_1224"/>
<feature type="domain" description="Methyltransferase type 11" evidence="1">
    <location>
        <begin position="41"/>
        <end position="125"/>
    </location>
</feature>
<dbReference type="GO" id="GO:0008757">
    <property type="term" value="F:S-adenosylmethionine-dependent methyltransferase activity"/>
    <property type="evidence" value="ECO:0007669"/>
    <property type="project" value="InterPro"/>
</dbReference>
<organism evidence="2 3">
    <name type="scientific">Conexivisphaera calida</name>
    <dbReference type="NCBI Taxonomy" id="1874277"/>
    <lineage>
        <taxon>Archaea</taxon>
        <taxon>Nitrososphaerota</taxon>
        <taxon>Conexivisphaeria</taxon>
        <taxon>Conexivisphaerales</taxon>
        <taxon>Conexivisphaeraceae</taxon>
        <taxon>Conexivisphaera</taxon>
    </lineage>
</organism>
<accession>A0A4P2VGP5</accession>
<dbReference type="GeneID" id="55585036"/>
<dbReference type="OrthoDB" id="1018at2157"/>
<dbReference type="Proteomes" id="UP000509448">
    <property type="component" value="Chromosome"/>
</dbReference>
<dbReference type="InterPro" id="IPR013216">
    <property type="entry name" value="Methyltransf_11"/>
</dbReference>
<keyword evidence="2" id="KW-0489">Methyltransferase</keyword>
<keyword evidence="2" id="KW-0808">Transferase</keyword>
<dbReference type="RefSeq" id="WP_174448825.1">
    <property type="nucleotide sequence ID" value="NZ_AP018732.1"/>
</dbReference>
<name>A0A4P2VGP5_9ARCH</name>
<proteinExistence type="predicted"/>
<dbReference type="Gene3D" id="3.40.50.150">
    <property type="entry name" value="Vaccinia Virus protein VP39"/>
    <property type="match status" value="1"/>
</dbReference>
<evidence type="ECO:0000259" key="1">
    <source>
        <dbReference type="Pfam" id="PF08241"/>
    </source>
</evidence>
<dbReference type="CDD" id="cd02440">
    <property type="entry name" value="AdoMet_MTases"/>
    <property type="match status" value="1"/>
</dbReference>
<dbReference type="Pfam" id="PF08241">
    <property type="entry name" value="Methyltransf_11"/>
    <property type="match status" value="1"/>
</dbReference>
<gene>
    <name evidence="2" type="ORF">NAS2_1224</name>
</gene>
<dbReference type="PANTHER" id="PTHR42912">
    <property type="entry name" value="METHYLTRANSFERASE"/>
    <property type="match status" value="1"/>
</dbReference>
<dbReference type="InterPro" id="IPR050508">
    <property type="entry name" value="Methyltransf_Superfamily"/>
</dbReference>
<dbReference type="InterPro" id="IPR029063">
    <property type="entry name" value="SAM-dependent_MTases_sf"/>
</dbReference>
<keyword evidence="3" id="KW-1185">Reference proteome</keyword>
<dbReference type="SUPFAM" id="SSF53335">
    <property type="entry name" value="S-adenosyl-L-methionine-dependent methyltransferases"/>
    <property type="match status" value="1"/>
</dbReference>
<evidence type="ECO:0000313" key="3">
    <source>
        <dbReference type="Proteomes" id="UP000509448"/>
    </source>
</evidence>
<dbReference type="GO" id="GO:0032259">
    <property type="term" value="P:methylation"/>
    <property type="evidence" value="ECO:0007669"/>
    <property type="project" value="UniProtKB-KW"/>
</dbReference>
<sequence length="205" mass="22323">MSWRIFDELEARYDSWYERNALIYENELSAVEALGLRGIGVEIGVGTGRFAAPLGLPLGIDASERMLRSALSRGIDAVRGMAEDLPLRSSSMDYVLFIVTLCFLEDPLAALREARRVLRKGGTVAVCIVPRDSAWGAYYTSHGGLFYSSAKFYTADEISSMLRSAGLWPVRVTSTLSHGPLDPPAREVPGADPRAGFVCISSRGS</sequence>
<dbReference type="EMBL" id="AP018732">
    <property type="protein sequence ID" value="BBE42613.1"/>
    <property type="molecule type" value="Genomic_DNA"/>
</dbReference>
<reference evidence="2 3" key="1">
    <citation type="journal article" date="2019" name="ISME J.">
        <title>Isolation and characterization of a thermophilic sulfur- and iron-reducing thaumarchaeote from a terrestrial acidic hot spring.</title>
        <authorList>
            <person name="Kato S."/>
            <person name="Itoh T."/>
            <person name="Yuki M."/>
            <person name="Nagamori M."/>
            <person name="Ohnishi M."/>
            <person name="Uematsu K."/>
            <person name="Suzuki K."/>
            <person name="Takashina T."/>
            <person name="Ohkuma M."/>
        </authorList>
    </citation>
    <scope>NUCLEOTIDE SEQUENCE [LARGE SCALE GENOMIC DNA]</scope>
    <source>
        <strain evidence="2 3">NAS-02</strain>
    </source>
</reference>
<dbReference type="PANTHER" id="PTHR42912:SF80">
    <property type="entry name" value="METHYLTRANSFERASE DOMAIN-CONTAINING PROTEIN"/>
    <property type="match status" value="1"/>
</dbReference>